<dbReference type="EMBL" id="NBTM02000001">
    <property type="protein sequence ID" value="PNL90859.1"/>
    <property type="molecule type" value="Genomic_DNA"/>
</dbReference>
<sequence length="84" mass="9807">MSIKRCIEVLESINKLLFFLSNDDKYEFIRESDKLNNLTMNTELEVEVNSLRSRQFDVNSEGIKRTLLSLSDRTIAIIKRKLGL</sequence>
<dbReference type="RefSeq" id="WP_083067635.1">
    <property type="nucleotide sequence ID" value="NZ_NBTM02000001.1"/>
</dbReference>
<proteinExistence type="predicted"/>
<dbReference type="AlphaFoldDB" id="A0A2J9PKH5"/>
<evidence type="ECO:0000313" key="2">
    <source>
        <dbReference type="Proteomes" id="UP000192813"/>
    </source>
</evidence>
<dbReference type="Proteomes" id="UP000192813">
    <property type="component" value="Unassembled WGS sequence"/>
</dbReference>
<comment type="caution">
    <text evidence="1">The sequence shown here is derived from an EMBL/GenBank/DDBJ whole genome shotgun (WGS) entry which is preliminary data.</text>
</comment>
<protein>
    <submittedName>
        <fullName evidence="1">Uncharacterized protein</fullName>
    </submittedName>
</protein>
<organism evidence="1 2">
    <name type="scientific">Aerococcus viridans</name>
    <dbReference type="NCBI Taxonomy" id="1377"/>
    <lineage>
        <taxon>Bacteria</taxon>
        <taxon>Bacillati</taxon>
        <taxon>Bacillota</taxon>
        <taxon>Bacilli</taxon>
        <taxon>Lactobacillales</taxon>
        <taxon>Aerococcaceae</taxon>
        <taxon>Aerococcus</taxon>
    </lineage>
</organism>
<reference evidence="2" key="1">
    <citation type="submission" date="2017-12" db="EMBL/GenBank/DDBJ databases">
        <title>FDA dAtabase for Regulatory Grade micrObial Sequences (FDA-ARGOS): Supporting development and validation of Infectious Disease Dx tests.</title>
        <authorList>
            <person name="Hoffmann M."/>
            <person name="Allard M."/>
            <person name="Evans P."/>
            <person name="Brown E."/>
            <person name="Tallon L."/>
            <person name="Sadzewicz L."/>
            <person name="Sengamalay N."/>
            <person name="Ott S."/>
            <person name="Godinez A."/>
            <person name="Nagaraj S."/>
            <person name="Vavikolanu K."/>
            <person name="Aluvathingal J."/>
            <person name="Nadendla S."/>
            <person name="Sichtig H."/>
        </authorList>
    </citation>
    <scope>NUCLEOTIDE SEQUENCE [LARGE SCALE GENOMIC DNA]</scope>
    <source>
        <strain evidence="2">FDAARGOS_249</strain>
    </source>
</reference>
<name>A0A2J9PKH5_9LACT</name>
<evidence type="ECO:0000313" key="1">
    <source>
        <dbReference type="EMBL" id="PNL90859.1"/>
    </source>
</evidence>
<accession>A0A2J9PKH5</accession>
<gene>
    <name evidence="1" type="ORF">A6J77_000680</name>
</gene>